<dbReference type="InterPro" id="IPR019594">
    <property type="entry name" value="Glu/Gly-bd"/>
</dbReference>
<evidence type="ECO:0000256" key="10">
    <source>
        <dbReference type="ARBA" id="ARBA00023180"/>
    </source>
</evidence>
<dbReference type="GeneID" id="101898959"/>
<keyword evidence="17" id="KW-1185">Reference proteome</keyword>
<feature type="domain" description="Ionotropic glutamate receptor C-terminal" evidence="15">
    <location>
        <begin position="726"/>
        <end position="1075"/>
    </location>
</feature>
<dbReference type="InterPro" id="IPR052192">
    <property type="entry name" value="Insect_Ionotropic_Sensory_Rcpt"/>
</dbReference>
<feature type="region of interest" description="Disordered" evidence="13">
    <location>
        <begin position="304"/>
        <end position="332"/>
    </location>
</feature>
<reference evidence="18" key="1">
    <citation type="submission" date="2025-08" db="UniProtKB">
        <authorList>
            <consortium name="RefSeq"/>
        </authorList>
    </citation>
    <scope>IDENTIFICATION</scope>
    <source>
        <strain evidence="18">Aabys</strain>
        <tissue evidence="18">Whole body</tissue>
    </source>
</reference>
<evidence type="ECO:0000256" key="4">
    <source>
        <dbReference type="ARBA" id="ARBA00022475"/>
    </source>
</evidence>
<feature type="region of interest" description="Disordered" evidence="13">
    <location>
        <begin position="120"/>
        <end position="149"/>
    </location>
</feature>
<dbReference type="Pfam" id="PF00060">
    <property type="entry name" value="Lig_chan"/>
    <property type="match status" value="1"/>
</dbReference>
<sequence>MMLQTMHKYFNNKIKLLMLLFLILILTLKWQHGVYGTSAATYAAIDGVELNANGTGGGEQEEKPRNANTKRSTISQMTTAATDAIKNEERNNNSLIYDNINENLNNKLLQNVVVVKDIQQQRQQRRNEQSTPQEERQQNPKNLLSPTEKLDDIAMVKDQLKENNNNVHGEPKITVDCQDNINDMECYSNVENVMNENENKNGINQNTKANESKTQFQAKLIRQFALTHKKMSRINLFTCQVTGNHNRDGSPKESYRNLMERKKETAQLLDQLFTGGKSLDKLESDNRGLILKIIQIDHLIPKKRTDSGPANQRGRFERTNTRNVGGPNSRNSLSNTNWLDQILRPEYYSQLVVVDLACGEASRKLLEMASNKALFNSLYHWLLMEDYTFNGQTGINDADDDMKNKMNSDSKTETGTATGTRARNTNDDDDVAAAAGDMENIENFLEKLNININTELILAKRRVRSITLTTPVAEAKATTTTTIATESTTTATVPVAVADSDTTSKSKSQSIVMPSVVENNDATPSSTPAAGVDYETLEKMDYYYLLYDVWSPGRQYGGKLNTSEIGEFSASQGLELADWYKGSSFIMRRLNMHLARIRCLVVVTHKNGSNSLHEYLISHIDTHLDSMNRFNFALLSHVRDLFNFSFVLSKTATWGYLKNGKFDGMIGALVRKQADIGGSPIFFRIERAKVIDYTTRTWVARPCFIFRHPRSTKKDRIVFLQPFSNDVWILLAGCGVATILLLWLLTTLETDGRPVSAVIPTKSFPHGSFKKRLVRWGGLLCGYDIRDDNSATQRVGMFLESILFYVGSICQQGLTFSTRSFSGRCIVTTSLLFSFAIYQFYSASIVGTLLMEKPKTIRTLRDLIHSSLEIGIEDIVYNRDYFLRTKDPDAQELYAKKVTSMPTADGTGFVDAPPDNVVLPTSIIPMTEAQKAKAYRDILHSHETGAHAKTNEASNWYEPEYGVAKIKKGHFAFHVDVATAYKIMADTFTEKEICDLTEIQLFPPQKMVSIVQKGSPLRKPITYGLRRVTEVGLMDYEHKIWHSPRPRCVKQLHTDDLRVDMQTFTSALLVLMFGILVSGLILSLEIMHHRMWQQYTTTTTTLTMPITTTLTRTTTE</sequence>
<evidence type="ECO:0000259" key="16">
    <source>
        <dbReference type="Pfam" id="PF10613"/>
    </source>
</evidence>
<feature type="transmembrane region" description="Helical" evidence="14">
    <location>
        <begin position="727"/>
        <end position="745"/>
    </location>
</feature>
<evidence type="ECO:0000256" key="9">
    <source>
        <dbReference type="ARBA" id="ARBA00023170"/>
    </source>
</evidence>
<evidence type="ECO:0000256" key="1">
    <source>
        <dbReference type="ARBA" id="ARBA00004651"/>
    </source>
</evidence>
<evidence type="ECO:0000259" key="15">
    <source>
        <dbReference type="Pfam" id="PF00060"/>
    </source>
</evidence>
<dbReference type="Pfam" id="PF10613">
    <property type="entry name" value="Lig_chan-Glu_bd"/>
    <property type="match status" value="1"/>
</dbReference>
<dbReference type="PANTHER" id="PTHR42643:SF24">
    <property type="entry name" value="IONOTROPIC RECEPTOR 60A"/>
    <property type="match status" value="1"/>
</dbReference>
<keyword evidence="3" id="KW-0813">Transport</keyword>
<keyword evidence="8 14" id="KW-0472">Membrane</keyword>
<evidence type="ECO:0000256" key="12">
    <source>
        <dbReference type="ARBA" id="ARBA00023303"/>
    </source>
</evidence>
<feature type="transmembrane region" description="Helical" evidence="14">
    <location>
        <begin position="821"/>
        <end position="841"/>
    </location>
</feature>
<feature type="compositionally biased region" description="Low complexity" evidence="13">
    <location>
        <begin position="413"/>
        <end position="423"/>
    </location>
</feature>
<dbReference type="Proteomes" id="UP001652621">
    <property type="component" value="Unplaced"/>
</dbReference>
<evidence type="ECO:0000256" key="13">
    <source>
        <dbReference type="SAM" id="MobiDB-lite"/>
    </source>
</evidence>
<name>A0ABM3UQ25_MUSDO</name>
<evidence type="ECO:0000256" key="11">
    <source>
        <dbReference type="ARBA" id="ARBA00023286"/>
    </source>
</evidence>
<accession>A0ABM3UQ25</accession>
<evidence type="ECO:0000313" key="17">
    <source>
        <dbReference type="Proteomes" id="UP001652621"/>
    </source>
</evidence>
<keyword evidence="9" id="KW-0675">Receptor</keyword>
<evidence type="ECO:0000313" key="18">
    <source>
        <dbReference type="RefSeq" id="XP_058975639.1"/>
    </source>
</evidence>
<evidence type="ECO:0000256" key="3">
    <source>
        <dbReference type="ARBA" id="ARBA00022448"/>
    </source>
</evidence>
<evidence type="ECO:0000256" key="14">
    <source>
        <dbReference type="SAM" id="Phobius"/>
    </source>
</evidence>
<keyword evidence="12" id="KW-0407">Ion channel</keyword>
<evidence type="ECO:0000256" key="8">
    <source>
        <dbReference type="ARBA" id="ARBA00023136"/>
    </source>
</evidence>
<keyword evidence="4" id="KW-1003">Cell membrane</keyword>
<evidence type="ECO:0000256" key="2">
    <source>
        <dbReference type="ARBA" id="ARBA00008685"/>
    </source>
</evidence>
<feature type="compositionally biased region" description="Basic and acidic residues" evidence="13">
    <location>
        <begin position="125"/>
        <end position="138"/>
    </location>
</feature>
<comment type="subcellular location">
    <subcellularLocation>
        <location evidence="1">Cell membrane</location>
        <topology evidence="1">Multi-pass membrane protein</topology>
    </subcellularLocation>
</comment>
<keyword evidence="5 14" id="KW-0812">Transmembrane</keyword>
<comment type="similarity">
    <text evidence="2">Belongs to the glutamate-gated ion channel (TC 1.A.10.1) family.</text>
</comment>
<feature type="domain" description="Ionotropic glutamate receptor L-glutamate and glycine-binding" evidence="16">
    <location>
        <begin position="626"/>
        <end position="696"/>
    </location>
</feature>
<dbReference type="RefSeq" id="XP_058975639.1">
    <property type="nucleotide sequence ID" value="XM_059119656.1"/>
</dbReference>
<gene>
    <name evidence="18" type="primary">LOC101898959</name>
</gene>
<feature type="compositionally biased region" description="Polar residues" evidence="13">
    <location>
        <begin position="321"/>
        <end position="332"/>
    </location>
</feature>
<evidence type="ECO:0000256" key="5">
    <source>
        <dbReference type="ARBA" id="ARBA00022692"/>
    </source>
</evidence>
<keyword evidence="6 14" id="KW-1133">Transmembrane helix</keyword>
<evidence type="ECO:0000256" key="7">
    <source>
        <dbReference type="ARBA" id="ARBA00023065"/>
    </source>
</evidence>
<dbReference type="InterPro" id="IPR001320">
    <property type="entry name" value="Iontro_rcpt_C"/>
</dbReference>
<keyword evidence="11" id="KW-1071">Ligand-gated ion channel</keyword>
<dbReference type="Gene3D" id="3.40.190.10">
    <property type="entry name" value="Periplasmic binding protein-like II"/>
    <property type="match status" value="1"/>
</dbReference>
<proteinExistence type="inferred from homology"/>
<keyword evidence="10" id="KW-0325">Glycoprotein</keyword>
<feature type="transmembrane region" description="Helical" evidence="14">
    <location>
        <begin position="1064"/>
        <end position="1084"/>
    </location>
</feature>
<dbReference type="PANTHER" id="PTHR42643">
    <property type="entry name" value="IONOTROPIC RECEPTOR 20A-RELATED"/>
    <property type="match status" value="1"/>
</dbReference>
<keyword evidence="7" id="KW-0406">Ion transport</keyword>
<dbReference type="Gene3D" id="1.10.287.70">
    <property type="match status" value="1"/>
</dbReference>
<evidence type="ECO:0000256" key="6">
    <source>
        <dbReference type="ARBA" id="ARBA00022989"/>
    </source>
</evidence>
<dbReference type="SUPFAM" id="SSF53850">
    <property type="entry name" value="Periplasmic binding protein-like II"/>
    <property type="match status" value="1"/>
</dbReference>
<protein>
    <submittedName>
        <fullName evidence="18">Uncharacterized protein LOC101898959 isoform X1</fullName>
    </submittedName>
</protein>
<organism evidence="17 18">
    <name type="scientific">Musca domestica</name>
    <name type="common">House fly</name>
    <dbReference type="NCBI Taxonomy" id="7370"/>
    <lineage>
        <taxon>Eukaryota</taxon>
        <taxon>Metazoa</taxon>
        <taxon>Ecdysozoa</taxon>
        <taxon>Arthropoda</taxon>
        <taxon>Hexapoda</taxon>
        <taxon>Insecta</taxon>
        <taxon>Pterygota</taxon>
        <taxon>Neoptera</taxon>
        <taxon>Endopterygota</taxon>
        <taxon>Diptera</taxon>
        <taxon>Brachycera</taxon>
        <taxon>Muscomorpha</taxon>
        <taxon>Muscoidea</taxon>
        <taxon>Muscidae</taxon>
        <taxon>Musca</taxon>
    </lineage>
</organism>
<feature type="compositionally biased region" description="Basic and acidic residues" evidence="13">
    <location>
        <begin position="402"/>
        <end position="412"/>
    </location>
</feature>
<feature type="region of interest" description="Disordered" evidence="13">
    <location>
        <begin position="402"/>
        <end position="428"/>
    </location>
</feature>